<dbReference type="InterPro" id="IPR006771">
    <property type="entry name" value="CetA-like"/>
</dbReference>
<evidence type="ECO:0000313" key="3">
    <source>
        <dbReference type="EMBL" id="GCB20410.1"/>
    </source>
</evidence>
<keyword evidence="2" id="KW-0732">Signal</keyword>
<keyword evidence="4" id="KW-1185">Reference proteome</keyword>
<feature type="compositionally biased region" description="Low complexity" evidence="1">
    <location>
        <begin position="66"/>
        <end position="78"/>
    </location>
</feature>
<comment type="caution">
    <text evidence="3">The sequence shown here is derived from an EMBL/GenBank/DDBJ whole genome shotgun (WGS) entry which is preliminary data.</text>
</comment>
<reference evidence="3 4" key="1">
    <citation type="submission" date="2016-09" db="EMBL/GenBank/DDBJ databases">
        <title>Aspergillus awamori IFM 58123T.</title>
        <authorList>
            <person name="Kusuya Y."/>
            <person name="Shimizu M."/>
            <person name="Takahashi H."/>
            <person name="Yaguchi T."/>
        </authorList>
    </citation>
    <scope>NUCLEOTIDE SEQUENCE [LARGE SCALE GENOMIC DNA]</scope>
    <source>
        <strain evidence="3 4">IFM 58123</strain>
    </source>
</reference>
<dbReference type="Proteomes" id="UP000286921">
    <property type="component" value="Unassembled WGS sequence"/>
</dbReference>
<evidence type="ECO:0000256" key="2">
    <source>
        <dbReference type="SAM" id="SignalP"/>
    </source>
</evidence>
<dbReference type="Pfam" id="PF04681">
    <property type="entry name" value="Bys1"/>
    <property type="match status" value="1"/>
</dbReference>
<gene>
    <name evidence="3" type="ORF">AAWM_03295</name>
</gene>
<evidence type="ECO:0000313" key="4">
    <source>
        <dbReference type="Proteomes" id="UP000286921"/>
    </source>
</evidence>
<feature type="region of interest" description="Disordered" evidence="1">
    <location>
        <begin position="64"/>
        <end position="88"/>
    </location>
</feature>
<evidence type="ECO:0000256" key="1">
    <source>
        <dbReference type="SAM" id="MobiDB-lite"/>
    </source>
</evidence>
<protein>
    <submittedName>
        <fullName evidence="3">Antigenic thaumatin-like protein ARB_01932</fullName>
    </submittedName>
</protein>
<dbReference type="AlphaFoldDB" id="A0A401KMC0"/>
<sequence length="225" mass="23936">MKPTILQSFPLLPLLLPLTTTHPTLQDTTTITPGHAIILNTCAFPIYAWSVSSTVGPQITIPAAPPSTSSSSNTNASTKYSNYTEPYHHDPQTGGVSIKLTTLRNGLYTGAPQTIFAYNFVEGQNQVWFDLSDVYGDPFKGRRVSLQVRVVQGGEGGGGGWEESIVWEDGVPAGGSQLHFNPSVLIGARESHDPTISAPIIDSATSSCRPIGPEAASGLQITWSV</sequence>
<name>A0A401KMC0_ASPAW</name>
<dbReference type="PANTHER" id="PTHR36195">
    <property type="entry name" value="DOMAIN PROTEIN, PUTATIVE (AFU_ORTHOLOGUE AFUA_5G01990)-RELATED-RELATED"/>
    <property type="match status" value="1"/>
</dbReference>
<dbReference type="STRING" id="105351.A0A401KMC0"/>
<feature type="chain" id="PRO_5019319831" evidence="2">
    <location>
        <begin position="27"/>
        <end position="225"/>
    </location>
</feature>
<accession>A0A401KMC0</accession>
<proteinExistence type="predicted"/>
<feature type="signal peptide" evidence="2">
    <location>
        <begin position="1"/>
        <end position="26"/>
    </location>
</feature>
<organism evidence="3 4">
    <name type="scientific">Aspergillus awamori</name>
    <name type="common">Black koji mold</name>
    <dbReference type="NCBI Taxonomy" id="105351"/>
    <lineage>
        <taxon>Eukaryota</taxon>
        <taxon>Fungi</taxon>
        <taxon>Dikarya</taxon>
        <taxon>Ascomycota</taxon>
        <taxon>Pezizomycotina</taxon>
        <taxon>Eurotiomycetes</taxon>
        <taxon>Eurotiomycetidae</taxon>
        <taxon>Eurotiales</taxon>
        <taxon>Aspergillaceae</taxon>
        <taxon>Aspergillus</taxon>
    </lineage>
</organism>
<dbReference type="PANTHER" id="PTHR36195:SF5">
    <property type="entry name" value="BYS1 FAMILY PROTEIN (AFU_ORTHOLOGUE AFUA_2G04533)"/>
    <property type="match status" value="1"/>
</dbReference>
<dbReference type="EMBL" id="BDHI01000007">
    <property type="protein sequence ID" value="GCB20410.1"/>
    <property type="molecule type" value="Genomic_DNA"/>
</dbReference>